<gene>
    <name evidence="1" type="ORF">D1093_04670</name>
</gene>
<dbReference type="KEGG" id="bky:D1093_04670"/>
<evidence type="ECO:0000313" key="1">
    <source>
        <dbReference type="EMBL" id="QEE08927.1"/>
    </source>
</evidence>
<proteinExistence type="predicted"/>
<protein>
    <submittedName>
        <fullName evidence="1">Uncharacterized protein</fullName>
    </submittedName>
</protein>
<accession>A0A5B9CXQ5</accession>
<organism evidence="1 2">
    <name type="scientific">Bartonella kosoyi</name>
    <dbReference type="NCBI Taxonomy" id="2133959"/>
    <lineage>
        <taxon>Bacteria</taxon>
        <taxon>Pseudomonadati</taxon>
        <taxon>Pseudomonadota</taxon>
        <taxon>Alphaproteobacteria</taxon>
        <taxon>Hyphomicrobiales</taxon>
        <taxon>Bartonellaceae</taxon>
        <taxon>Bartonella</taxon>
    </lineage>
</organism>
<reference evidence="1 2" key="1">
    <citation type="journal article" date="2020" name="Int. J. Syst. Evol. Microbiol.">
        <title>Bartonella kosoyi sp. nov. and Bartonella krasnovii sp. nov., two novel species closely related to the zoonotic Bartonella elizabethae, isolated from black rats and wild desert rodent-fleas.</title>
        <authorList>
            <person name="Gutierrez R."/>
            <person name="Shalit T."/>
            <person name="Markus B."/>
            <person name="Yuan C."/>
            <person name="Nachum-Biala Y."/>
            <person name="Elad D."/>
            <person name="Harrus S."/>
        </authorList>
    </citation>
    <scope>NUCLEOTIDE SEQUENCE [LARGE SCALE GENOMIC DNA]</scope>
    <source>
        <strain evidence="1 2">Tel Aviv</strain>
    </source>
</reference>
<evidence type="ECO:0000313" key="2">
    <source>
        <dbReference type="Proteomes" id="UP000321940"/>
    </source>
</evidence>
<sequence length="74" mass="8510">MKRTITFIILSSLLILLFAVLVSLGYTKVSDLNLYDELYQSYLTKNSGYCEKGEIAKEYMKIFNSKMEPVISTE</sequence>
<dbReference type="Proteomes" id="UP000321940">
    <property type="component" value="Chromosome"/>
</dbReference>
<dbReference type="AlphaFoldDB" id="A0A5B9CXQ5"/>
<dbReference type="EMBL" id="CP031843">
    <property type="protein sequence ID" value="QEE08927.1"/>
    <property type="molecule type" value="Genomic_DNA"/>
</dbReference>
<name>A0A5B9CXQ5_9HYPH</name>
<keyword evidence="2" id="KW-1185">Reference proteome</keyword>